<proteinExistence type="inferred from homology"/>
<feature type="domain" description="Acyl-CoA oxidase/dehydrogenase middle" evidence="8">
    <location>
        <begin position="142"/>
        <end position="235"/>
    </location>
</feature>
<reference evidence="9 10" key="1">
    <citation type="submission" date="2023-07" db="EMBL/GenBank/DDBJ databases">
        <title>Sequencing the genomes of 1000 actinobacteria strains.</title>
        <authorList>
            <person name="Klenk H.-P."/>
        </authorList>
    </citation>
    <scope>NUCLEOTIDE SEQUENCE [LARGE SCALE GENOMIC DNA]</scope>
    <source>
        <strain evidence="9 10">DSM 19426</strain>
    </source>
</reference>
<keyword evidence="5 6" id="KW-0560">Oxidoreductase</keyword>
<dbReference type="PANTHER" id="PTHR43292">
    <property type="entry name" value="ACYL-COA DEHYDROGENASE"/>
    <property type="match status" value="1"/>
</dbReference>
<evidence type="ECO:0000313" key="10">
    <source>
        <dbReference type="Proteomes" id="UP001183648"/>
    </source>
</evidence>
<evidence type="ECO:0000256" key="2">
    <source>
        <dbReference type="ARBA" id="ARBA00009347"/>
    </source>
</evidence>
<protein>
    <submittedName>
        <fullName evidence="9">Alkylation response protein AidB-like acyl-CoA dehydrogenase</fullName>
    </submittedName>
</protein>
<organism evidence="9 10">
    <name type="scientific">Nocardioides marmoribigeumensis</name>
    <dbReference type="NCBI Taxonomy" id="433649"/>
    <lineage>
        <taxon>Bacteria</taxon>
        <taxon>Bacillati</taxon>
        <taxon>Actinomycetota</taxon>
        <taxon>Actinomycetes</taxon>
        <taxon>Propionibacteriales</taxon>
        <taxon>Nocardioidaceae</taxon>
        <taxon>Nocardioides</taxon>
    </lineage>
</organism>
<dbReference type="PANTHER" id="PTHR43292:SF4">
    <property type="entry name" value="ACYL-COA DEHYDROGENASE FADE34"/>
    <property type="match status" value="1"/>
</dbReference>
<dbReference type="Pfam" id="PF02770">
    <property type="entry name" value="Acyl-CoA_dh_M"/>
    <property type="match status" value="1"/>
</dbReference>
<evidence type="ECO:0000256" key="3">
    <source>
        <dbReference type="ARBA" id="ARBA00022630"/>
    </source>
</evidence>
<keyword evidence="10" id="KW-1185">Reference proteome</keyword>
<evidence type="ECO:0000259" key="8">
    <source>
        <dbReference type="Pfam" id="PF02770"/>
    </source>
</evidence>
<dbReference type="InterPro" id="IPR009100">
    <property type="entry name" value="AcylCoA_DH/oxidase_NM_dom_sf"/>
</dbReference>
<comment type="caution">
    <text evidence="9">The sequence shown here is derived from an EMBL/GenBank/DDBJ whole genome shotgun (WGS) entry which is preliminary data.</text>
</comment>
<dbReference type="Gene3D" id="1.20.140.10">
    <property type="entry name" value="Butyryl-CoA Dehydrogenase, subunit A, domain 3"/>
    <property type="match status" value="1"/>
</dbReference>
<accession>A0ABU2BXW3</accession>
<evidence type="ECO:0000256" key="5">
    <source>
        <dbReference type="ARBA" id="ARBA00023002"/>
    </source>
</evidence>
<dbReference type="InterPro" id="IPR046373">
    <property type="entry name" value="Acyl-CoA_Oxase/DH_mid-dom_sf"/>
</dbReference>
<dbReference type="InterPro" id="IPR036250">
    <property type="entry name" value="AcylCo_DH-like_C"/>
</dbReference>
<evidence type="ECO:0000259" key="7">
    <source>
        <dbReference type="Pfam" id="PF00441"/>
    </source>
</evidence>
<gene>
    <name evidence="9" type="ORF">J2S63_002791</name>
</gene>
<dbReference type="Gene3D" id="1.10.540.10">
    <property type="entry name" value="Acyl-CoA dehydrogenase/oxidase, N-terminal domain"/>
    <property type="match status" value="1"/>
</dbReference>
<evidence type="ECO:0000313" key="9">
    <source>
        <dbReference type="EMBL" id="MDR7363238.1"/>
    </source>
</evidence>
<evidence type="ECO:0000256" key="1">
    <source>
        <dbReference type="ARBA" id="ARBA00001974"/>
    </source>
</evidence>
<dbReference type="InterPro" id="IPR006091">
    <property type="entry name" value="Acyl-CoA_Oxase/DH_mid-dom"/>
</dbReference>
<evidence type="ECO:0000256" key="6">
    <source>
        <dbReference type="RuleBase" id="RU362125"/>
    </source>
</evidence>
<dbReference type="InterPro" id="IPR009075">
    <property type="entry name" value="AcylCo_DH/oxidase_C"/>
</dbReference>
<name>A0ABU2BXW3_9ACTN</name>
<comment type="similarity">
    <text evidence="2 6">Belongs to the acyl-CoA dehydrogenase family.</text>
</comment>
<sequence>MSRPEVDTDVDEFRARSRAWLESTGLDRRDGRCDGRHDVVSVFHDLPHDEELALLERLCAWQRTKHDAGFAAITWPAPYGPGLSPAHEEAFVSEELAWATPGAHELLTVTLNLVAPTLRELASHDLCAELVGPFLRGDQLACQLFSEPGAGSDLANVSTRAVRDGDDWIVTGQKVWSSGAQFAGWGELIARTDPAAPKHSGLTAFMVPLDSPGIDVRPLRQMSGGQSFNEVFLDSVRIPDRYRIGEVGQGWKVALTTLGFERGDSANQALVGGDWRRAFAVAQRTGADRDPLVRQLMAETYVAWRLGAVASARDEKDEAEGRASGAIGSVRKLQWLHRMQSVSDLTREALGADLAVDSGAPDAFEWTQQLLGVPGYRIAGGSDQIQKNIIGERLLGLPAEPRTDRDKPWRETRR</sequence>
<dbReference type="Pfam" id="PF00441">
    <property type="entry name" value="Acyl-CoA_dh_1"/>
    <property type="match status" value="1"/>
</dbReference>
<comment type="cofactor">
    <cofactor evidence="1 6">
        <name>FAD</name>
        <dbReference type="ChEBI" id="CHEBI:57692"/>
    </cofactor>
</comment>
<dbReference type="InterPro" id="IPR052161">
    <property type="entry name" value="Mycobact_Acyl-CoA_DH"/>
</dbReference>
<dbReference type="RefSeq" id="WP_310303402.1">
    <property type="nucleotide sequence ID" value="NZ_BAAAPS010000003.1"/>
</dbReference>
<dbReference type="InterPro" id="IPR037069">
    <property type="entry name" value="AcylCoA_DH/ox_N_sf"/>
</dbReference>
<evidence type="ECO:0000256" key="4">
    <source>
        <dbReference type="ARBA" id="ARBA00022827"/>
    </source>
</evidence>
<dbReference type="EMBL" id="JAVDYG010000001">
    <property type="protein sequence ID" value="MDR7363238.1"/>
    <property type="molecule type" value="Genomic_DNA"/>
</dbReference>
<feature type="domain" description="Acyl-CoA dehydrogenase/oxidase C-terminal" evidence="7">
    <location>
        <begin position="248"/>
        <end position="395"/>
    </location>
</feature>
<keyword evidence="4 6" id="KW-0274">FAD</keyword>
<dbReference type="SUPFAM" id="SSF47203">
    <property type="entry name" value="Acyl-CoA dehydrogenase C-terminal domain-like"/>
    <property type="match status" value="1"/>
</dbReference>
<dbReference type="SUPFAM" id="SSF56645">
    <property type="entry name" value="Acyl-CoA dehydrogenase NM domain-like"/>
    <property type="match status" value="1"/>
</dbReference>
<dbReference type="Proteomes" id="UP001183648">
    <property type="component" value="Unassembled WGS sequence"/>
</dbReference>
<keyword evidence="3 6" id="KW-0285">Flavoprotein</keyword>
<dbReference type="Gene3D" id="2.40.110.10">
    <property type="entry name" value="Butyryl-CoA Dehydrogenase, subunit A, domain 2"/>
    <property type="match status" value="1"/>
</dbReference>